<comment type="caution">
    <text evidence="1">The sequence shown here is derived from an EMBL/GenBank/DDBJ whole genome shotgun (WGS) entry which is preliminary data.</text>
</comment>
<dbReference type="EMBL" id="JAIWYP010000002">
    <property type="protein sequence ID" value="KAH3866245.1"/>
    <property type="molecule type" value="Genomic_DNA"/>
</dbReference>
<sequence length="110" mass="12611">MQDSRLTSEALIILVNASDIHIRSIRAEFRSFVSLLQNDEDRNSMEFERDMEVSELTRMKDIGEAVLLAHRENTHSPVRVANKVINVLLKMETARKAFSRTIRALASSRL</sequence>
<gene>
    <name evidence="1" type="ORF">DPMN_029304</name>
</gene>
<dbReference type="Proteomes" id="UP000828390">
    <property type="component" value="Unassembled WGS sequence"/>
</dbReference>
<reference evidence="1" key="1">
    <citation type="journal article" date="2019" name="bioRxiv">
        <title>The Genome of the Zebra Mussel, Dreissena polymorpha: A Resource for Invasive Species Research.</title>
        <authorList>
            <person name="McCartney M.A."/>
            <person name="Auch B."/>
            <person name="Kono T."/>
            <person name="Mallez S."/>
            <person name="Zhang Y."/>
            <person name="Obille A."/>
            <person name="Becker A."/>
            <person name="Abrahante J.E."/>
            <person name="Garbe J."/>
            <person name="Badalamenti J.P."/>
            <person name="Herman A."/>
            <person name="Mangelson H."/>
            <person name="Liachko I."/>
            <person name="Sullivan S."/>
            <person name="Sone E.D."/>
            <person name="Koren S."/>
            <person name="Silverstein K.A.T."/>
            <person name="Beckman K.B."/>
            <person name="Gohl D.M."/>
        </authorList>
    </citation>
    <scope>NUCLEOTIDE SEQUENCE</scope>
    <source>
        <strain evidence="1">Duluth1</strain>
        <tissue evidence="1">Whole animal</tissue>
    </source>
</reference>
<proteinExistence type="predicted"/>
<reference evidence="1" key="2">
    <citation type="submission" date="2020-11" db="EMBL/GenBank/DDBJ databases">
        <authorList>
            <person name="McCartney M.A."/>
            <person name="Auch B."/>
            <person name="Kono T."/>
            <person name="Mallez S."/>
            <person name="Becker A."/>
            <person name="Gohl D.M."/>
            <person name="Silverstein K.A.T."/>
            <person name="Koren S."/>
            <person name="Bechman K.B."/>
            <person name="Herman A."/>
            <person name="Abrahante J.E."/>
            <person name="Garbe J."/>
        </authorList>
    </citation>
    <scope>NUCLEOTIDE SEQUENCE</scope>
    <source>
        <strain evidence="1">Duluth1</strain>
        <tissue evidence="1">Whole animal</tissue>
    </source>
</reference>
<evidence type="ECO:0000313" key="2">
    <source>
        <dbReference type="Proteomes" id="UP000828390"/>
    </source>
</evidence>
<protein>
    <submittedName>
        <fullName evidence="1">Uncharacterized protein</fullName>
    </submittedName>
</protein>
<keyword evidence="2" id="KW-1185">Reference proteome</keyword>
<name>A0A9D4LXX1_DREPO</name>
<dbReference type="AlphaFoldDB" id="A0A9D4LXX1"/>
<organism evidence="1 2">
    <name type="scientific">Dreissena polymorpha</name>
    <name type="common">Zebra mussel</name>
    <name type="synonym">Mytilus polymorpha</name>
    <dbReference type="NCBI Taxonomy" id="45954"/>
    <lineage>
        <taxon>Eukaryota</taxon>
        <taxon>Metazoa</taxon>
        <taxon>Spiralia</taxon>
        <taxon>Lophotrochozoa</taxon>
        <taxon>Mollusca</taxon>
        <taxon>Bivalvia</taxon>
        <taxon>Autobranchia</taxon>
        <taxon>Heteroconchia</taxon>
        <taxon>Euheterodonta</taxon>
        <taxon>Imparidentia</taxon>
        <taxon>Neoheterodontei</taxon>
        <taxon>Myida</taxon>
        <taxon>Dreissenoidea</taxon>
        <taxon>Dreissenidae</taxon>
        <taxon>Dreissena</taxon>
    </lineage>
</organism>
<evidence type="ECO:0000313" key="1">
    <source>
        <dbReference type="EMBL" id="KAH3866245.1"/>
    </source>
</evidence>
<accession>A0A9D4LXX1</accession>